<proteinExistence type="predicted"/>
<evidence type="ECO:0000313" key="1">
    <source>
        <dbReference type="EMBL" id="MCI49617.1"/>
    </source>
</evidence>
<feature type="non-terminal residue" evidence="1">
    <location>
        <position position="1"/>
    </location>
</feature>
<dbReference type="Proteomes" id="UP000265520">
    <property type="component" value="Unassembled WGS sequence"/>
</dbReference>
<sequence length="75" mass="8609">SDQRLHWQPPLAEYLKCNIDAAVFEQENKVSMRVCLRDESGSFVAAFSCHDIGMYTAAEAEAWRLYKGLEWAIIK</sequence>
<keyword evidence="2" id="KW-1185">Reference proteome</keyword>
<organism evidence="1 2">
    <name type="scientific">Trifolium medium</name>
    <dbReference type="NCBI Taxonomy" id="97028"/>
    <lineage>
        <taxon>Eukaryota</taxon>
        <taxon>Viridiplantae</taxon>
        <taxon>Streptophyta</taxon>
        <taxon>Embryophyta</taxon>
        <taxon>Tracheophyta</taxon>
        <taxon>Spermatophyta</taxon>
        <taxon>Magnoliopsida</taxon>
        <taxon>eudicotyledons</taxon>
        <taxon>Gunneridae</taxon>
        <taxon>Pentapetalae</taxon>
        <taxon>rosids</taxon>
        <taxon>fabids</taxon>
        <taxon>Fabales</taxon>
        <taxon>Fabaceae</taxon>
        <taxon>Papilionoideae</taxon>
        <taxon>50 kb inversion clade</taxon>
        <taxon>NPAAA clade</taxon>
        <taxon>Hologalegina</taxon>
        <taxon>IRL clade</taxon>
        <taxon>Trifolieae</taxon>
        <taxon>Trifolium</taxon>
    </lineage>
</organism>
<protein>
    <submittedName>
        <fullName evidence="1">Ribonuclease H protein</fullName>
    </submittedName>
</protein>
<name>A0A392SMJ8_9FABA</name>
<dbReference type="PANTHER" id="PTHR47723:SF19">
    <property type="entry name" value="POLYNUCLEOTIDYL TRANSFERASE, RIBONUCLEASE H-LIKE SUPERFAMILY PROTEIN"/>
    <property type="match status" value="1"/>
</dbReference>
<evidence type="ECO:0000313" key="2">
    <source>
        <dbReference type="Proteomes" id="UP000265520"/>
    </source>
</evidence>
<comment type="caution">
    <text evidence="1">The sequence shown here is derived from an EMBL/GenBank/DDBJ whole genome shotgun (WGS) entry which is preliminary data.</text>
</comment>
<reference evidence="1 2" key="1">
    <citation type="journal article" date="2018" name="Front. Plant Sci.">
        <title>Red Clover (Trifolium pratense) and Zigzag Clover (T. medium) - A Picture of Genomic Similarities and Differences.</title>
        <authorList>
            <person name="Dluhosova J."/>
            <person name="Istvanek J."/>
            <person name="Nedelnik J."/>
            <person name="Repkova J."/>
        </authorList>
    </citation>
    <scope>NUCLEOTIDE SEQUENCE [LARGE SCALE GENOMIC DNA]</scope>
    <source>
        <strain evidence="2">cv. 10/8</strain>
        <tissue evidence="1">Leaf</tissue>
    </source>
</reference>
<dbReference type="AlphaFoldDB" id="A0A392SMJ8"/>
<dbReference type="PANTHER" id="PTHR47723">
    <property type="entry name" value="OS05G0353850 PROTEIN"/>
    <property type="match status" value="1"/>
</dbReference>
<dbReference type="InterPro" id="IPR053151">
    <property type="entry name" value="RNase_H-like"/>
</dbReference>
<dbReference type="EMBL" id="LXQA010403897">
    <property type="protein sequence ID" value="MCI49617.1"/>
    <property type="molecule type" value="Genomic_DNA"/>
</dbReference>
<accession>A0A392SMJ8</accession>